<dbReference type="AlphaFoldDB" id="D7E914"/>
<gene>
    <name evidence="2" type="ordered locus">Metev_1076</name>
</gene>
<keyword evidence="1" id="KW-0472">Membrane</keyword>
<evidence type="ECO:0000256" key="1">
    <source>
        <dbReference type="SAM" id="Phobius"/>
    </source>
</evidence>
<protein>
    <submittedName>
        <fullName evidence="2">Uncharacterized protein</fullName>
    </submittedName>
</protein>
<dbReference type="HOGENOM" id="CLU_202274_0_0_2"/>
<name>D7E914_METEZ</name>
<feature type="transmembrane region" description="Helical" evidence="1">
    <location>
        <begin position="12"/>
        <end position="34"/>
    </location>
</feature>
<keyword evidence="1" id="KW-1133">Transmembrane helix</keyword>
<reference evidence="2 3" key="1">
    <citation type="submission" date="2010-06" db="EMBL/GenBank/DDBJ databases">
        <title>Complete sequence chromosome of Methanohalobium evestigatum Z-7303.</title>
        <authorList>
            <consortium name="US DOE Joint Genome Institute"/>
            <person name="Lucas S."/>
            <person name="Copeland A."/>
            <person name="Lapidus A."/>
            <person name="Cheng J.-F."/>
            <person name="Bruce D."/>
            <person name="Goodwin L."/>
            <person name="Pitluck S."/>
            <person name="Saunders E."/>
            <person name="Detter J.C."/>
            <person name="Han C."/>
            <person name="Tapia R."/>
            <person name="Land M."/>
            <person name="Hauser L."/>
            <person name="Kyrpides N."/>
            <person name="Mikhailova N."/>
            <person name="Sieprawska-Lupa M."/>
            <person name="Whitman W.B."/>
            <person name="Anderson I."/>
            <person name="Woyke T."/>
        </authorList>
    </citation>
    <scope>NUCLEOTIDE SEQUENCE [LARGE SCALE GENOMIC DNA]</scope>
    <source>
        <strain evidence="3">ATCC BAA-1072 / DSM 3721 / NBRC 107634 / OCM 161 / Z-7303</strain>
    </source>
</reference>
<dbReference type="RefSeq" id="WP_013194529.1">
    <property type="nucleotide sequence ID" value="NC_014253.1"/>
</dbReference>
<dbReference type="OrthoDB" id="141249at2157"/>
<organism evidence="2 3">
    <name type="scientific">Methanohalobium evestigatum (strain ATCC BAA-1072 / DSM 3721 / NBRC 107634 / OCM 161 / Z-7303)</name>
    <dbReference type="NCBI Taxonomy" id="644295"/>
    <lineage>
        <taxon>Archaea</taxon>
        <taxon>Methanobacteriati</taxon>
        <taxon>Methanobacteriota</taxon>
        <taxon>Stenosarchaea group</taxon>
        <taxon>Methanomicrobia</taxon>
        <taxon>Methanosarcinales</taxon>
        <taxon>Methanosarcinaceae</taxon>
        <taxon>Methanohalobium</taxon>
    </lineage>
</organism>
<dbReference type="Proteomes" id="UP000000391">
    <property type="component" value="Chromosome"/>
</dbReference>
<sequence length="70" mass="7708">MSDITDKPNKNPIILLVAIGIALSAGLFYGMMWFAEEQNLIMVILTASAVGLLAVAITKLISYYYQTRNL</sequence>
<feature type="transmembrane region" description="Helical" evidence="1">
    <location>
        <begin position="40"/>
        <end position="65"/>
    </location>
</feature>
<dbReference type="KEGG" id="mev:Metev_1076"/>
<dbReference type="EMBL" id="CP002069">
    <property type="protein sequence ID" value="ADI73962.1"/>
    <property type="molecule type" value="Genomic_DNA"/>
</dbReference>
<evidence type="ECO:0000313" key="2">
    <source>
        <dbReference type="EMBL" id="ADI73962.1"/>
    </source>
</evidence>
<dbReference type="GeneID" id="9346707"/>
<evidence type="ECO:0000313" key="3">
    <source>
        <dbReference type="Proteomes" id="UP000000391"/>
    </source>
</evidence>
<proteinExistence type="predicted"/>
<keyword evidence="1" id="KW-0812">Transmembrane</keyword>
<keyword evidence="3" id="KW-1185">Reference proteome</keyword>
<accession>D7E914</accession>